<accession>A0ABW9XVN1</accession>
<comment type="subunit">
    <text evidence="1">Homodimer.</text>
</comment>
<dbReference type="NCBIfam" id="TIGR01221">
    <property type="entry name" value="rmlC"/>
    <property type="match status" value="1"/>
</dbReference>
<dbReference type="CDD" id="cd00438">
    <property type="entry name" value="cupin_RmlC"/>
    <property type="match status" value="1"/>
</dbReference>
<gene>
    <name evidence="2" type="primary">rfbC</name>
    <name evidence="2" type="ORF">GT019_22680</name>
</gene>
<evidence type="ECO:0000313" key="2">
    <source>
        <dbReference type="EMBL" id="NBD26689.1"/>
    </source>
</evidence>
<dbReference type="InterPro" id="IPR011051">
    <property type="entry name" value="RmlC_Cupin_sf"/>
</dbReference>
<name>A0ABW9XVN1_9BACL</name>
<keyword evidence="1 2" id="KW-0413">Isomerase</keyword>
<dbReference type="RefSeq" id="WP_161745715.1">
    <property type="nucleotide sequence ID" value="NZ_JAAAMV010000023.1"/>
</dbReference>
<comment type="function">
    <text evidence="1">Catalyzes the epimerization of the C3' and C5'positions of dTDP-6-deoxy-D-xylo-4-hexulose, forming dTDP-6-deoxy-L-lyxo-4-hexulose.</text>
</comment>
<dbReference type="Pfam" id="PF00908">
    <property type="entry name" value="dTDP_sugar_isom"/>
    <property type="match status" value="1"/>
</dbReference>
<dbReference type="GO" id="GO:0008830">
    <property type="term" value="F:dTDP-4-dehydrorhamnose 3,5-epimerase activity"/>
    <property type="evidence" value="ECO:0007669"/>
    <property type="project" value="UniProtKB-EC"/>
</dbReference>
<dbReference type="InterPro" id="IPR000888">
    <property type="entry name" value="RmlC-like"/>
</dbReference>
<comment type="caution">
    <text evidence="2">The sequence shown here is derived from an EMBL/GenBank/DDBJ whole genome shotgun (WGS) entry which is preliminary data.</text>
</comment>
<protein>
    <recommendedName>
        <fullName evidence="1">dTDP-4-dehydrorhamnose 3,5-epimerase</fullName>
        <ecNumber evidence="1">5.1.3.13</ecNumber>
    </recommendedName>
    <alternativeName>
        <fullName evidence="1">Thymidine diphospho-4-keto-rhamnose 3,5-epimerase</fullName>
    </alternativeName>
</protein>
<dbReference type="InterPro" id="IPR014710">
    <property type="entry name" value="RmlC-like_jellyroll"/>
</dbReference>
<dbReference type="SUPFAM" id="SSF51182">
    <property type="entry name" value="RmlC-like cupins"/>
    <property type="match status" value="1"/>
</dbReference>
<sequence>MKIIDTKLIGAKLIEPAVFGDQRGFFMESYNAQRFAEHGLTHAFVQDNHALSAEAGVLRGLHYQLSPKAQTKLVRVTAGAVYDVIVDLRRGSPTYGQWEGFTLSAENKRQLLVPKGFAHGYCTLEPNTEFLYKVDDYYAPEHDRGIAWNDPALAIDWPTVTPILSGKDEKHLTLAQAEHNYTFEG</sequence>
<proteinExistence type="inferred from homology"/>
<evidence type="ECO:0000313" key="3">
    <source>
        <dbReference type="Proteomes" id="UP000665561"/>
    </source>
</evidence>
<comment type="similarity">
    <text evidence="1">Belongs to the dTDP-4-dehydrorhamnose 3,5-epimerase family.</text>
</comment>
<dbReference type="EC" id="5.1.3.13" evidence="1"/>
<keyword evidence="3" id="KW-1185">Reference proteome</keyword>
<comment type="pathway">
    <text evidence="1">Carbohydrate biosynthesis; dTDP-L-rhamnose biosynthesis.</text>
</comment>
<comment type="catalytic activity">
    <reaction evidence="1">
        <text>dTDP-4-dehydro-6-deoxy-alpha-D-glucose = dTDP-4-dehydro-beta-L-rhamnose</text>
        <dbReference type="Rhea" id="RHEA:16969"/>
        <dbReference type="ChEBI" id="CHEBI:57649"/>
        <dbReference type="ChEBI" id="CHEBI:62830"/>
        <dbReference type="EC" id="5.1.3.13"/>
    </reaction>
</comment>
<dbReference type="PANTHER" id="PTHR21047">
    <property type="entry name" value="DTDP-6-DEOXY-D-GLUCOSE-3,5 EPIMERASE"/>
    <property type="match status" value="1"/>
</dbReference>
<dbReference type="EMBL" id="JAAAMV010000023">
    <property type="protein sequence ID" value="NBD26689.1"/>
    <property type="molecule type" value="Genomic_DNA"/>
</dbReference>
<evidence type="ECO:0000256" key="1">
    <source>
        <dbReference type="RuleBase" id="RU364069"/>
    </source>
</evidence>
<dbReference type="Proteomes" id="UP000665561">
    <property type="component" value="Unassembled WGS sequence"/>
</dbReference>
<organism evidence="2 3">
    <name type="scientific">Paenibacillus glycinis</name>
    <dbReference type="NCBI Taxonomy" id="2697035"/>
    <lineage>
        <taxon>Bacteria</taxon>
        <taxon>Bacillati</taxon>
        <taxon>Bacillota</taxon>
        <taxon>Bacilli</taxon>
        <taxon>Bacillales</taxon>
        <taxon>Paenibacillaceae</taxon>
        <taxon>Paenibacillus</taxon>
    </lineage>
</organism>
<dbReference type="Gene3D" id="2.60.120.10">
    <property type="entry name" value="Jelly Rolls"/>
    <property type="match status" value="1"/>
</dbReference>
<reference evidence="2 3" key="1">
    <citation type="submission" date="2020-01" db="EMBL/GenBank/DDBJ databases">
        <title>Paenibacillus soybeanensis sp. nov. isolated from the nodules of soybean (Glycine max(L.) Merr).</title>
        <authorList>
            <person name="Wang H."/>
        </authorList>
    </citation>
    <scope>NUCLEOTIDE SEQUENCE [LARGE SCALE GENOMIC DNA]</scope>
    <source>
        <strain evidence="2 3">T1</strain>
    </source>
</reference>
<dbReference type="PANTHER" id="PTHR21047:SF2">
    <property type="entry name" value="THYMIDINE DIPHOSPHO-4-KETO-RHAMNOSE 3,5-EPIMERASE"/>
    <property type="match status" value="1"/>
</dbReference>